<reference evidence="2 4" key="1">
    <citation type="submission" date="2018-01" db="EMBL/GenBank/DDBJ databases">
        <title>Genetic Diversity of Clostridium botulinum in seafood.</title>
        <authorList>
            <person name="Athira V."/>
            <person name="Arun Jyothi P.V."/>
            <person name="Lalitha K.V."/>
            <person name="Joseph T.C."/>
        </authorList>
    </citation>
    <scope>NUCLEOTIDE SEQUENCE [LARGE SCALE GENOMIC DNA]</scope>
    <source>
        <strain evidence="2 4">Mfbjulcb5</strain>
    </source>
</reference>
<keyword evidence="1" id="KW-0812">Transmembrane</keyword>
<proteinExistence type="predicted"/>
<keyword evidence="1" id="KW-1133">Transmembrane helix</keyword>
<evidence type="ECO:0000313" key="5">
    <source>
        <dbReference type="Proteomes" id="UP000478995"/>
    </source>
</evidence>
<organism evidence="3 5">
    <name type="scientific">Clostridium botulinum</name>
    <dbReference type="NCBI Taxonomy" id="1491"/>
    <lineage>
        <taxon>Bacteria</taxon>
        <taxon>Bacillati</taxon>
        <taxon>Bacillota</taxon>
        <taxon>Clostridia</taxon>
        <taxon>Eubacteriales</taxon>
        <taxon>Clostridiaceae</taxon>
        <taxon>Clostridium</taxon>
    </lineage>
</organism>
<dbReference type="RefSeq" id="WP_003493162.1">
    <property type="nucleotide sequence ID" value="NZ_CP013246.1"/>
</dbReference>
<sequence>MGHTHHNDECYEPSYGYNGFGCGDNNTLIILVLLFLFCNR</sequence>
<evidence type="ECO:0000313" key="3">
    <source>
        <dbReference type="EMBL" id="NFG17285.1"/>
    </source>
</evidence>
<gene>
    <name evidence="2" type="ORF">C3B64_15080</name>
    <name evidence="3" type="ORF">FC794_10850</name>
</gene>
<evidence type="ECO:0000256" key="1">
    <source>
        <dbReference type="SAM" id="Phobius"/>
    </source>
</evidence>
<accession>A0A6B3XF48</accession>
<dbReference type="Proteomes" id="UP000238070">
    <property type="component" value="Chromosome"/>
</dbReference>
<dbReference type="Proteomes" id="UP000478995">
    <property type="component" value="Unassembled WGS sequence"/>
</dbReference>
<dbReference type="AlphaFoldDB" id="A0A6B3XF48"/>
<evidence type="ECO:0000313" key="2">
    <source>
        <dbReference type="EMBL" id="AVP65494.1"/>
    </source>
</evidence>
<protein>
    <submittedName>
        <fullName evidence="3">Sporulation protein YjcZ</fullName>
    </submittedName>
</protein>
<dbReference type="EMBL" id="SWOY01000003">
    <property type="protein sequence ID" value="NFG17285.1"/>
    <property type="molecule type" value="Genomic_DNA"/>
</dbReference>
<keyword evidence="1" id="KW-0472">Membrane</keyword>
<dbReference type="EMBL" id="CP027776">
    <property type="protein sequence ID" value="AVP65494.1"/>
    <property type="molecule type" value="Genomic_DNA"/>
</dbReference>
<feature type="transmembrane region" description="Helical" evidence="1">
    <location>
        <begin position="15"/>
        <end position="38"/>
    </location>
</feature>
<name>A0A6B3XF48_CLOBO</name>
<reference evidence="3 5" key="2">
    <citation type="submission" date="2019-04" db="EMBL/GenBank/DDBJ databases">
        <title>Genome sequencing of Clostridium botulinum Groups I-IV and Clostridium butyricum.</title>
        <authorList>
            <person name="Brunt J."/>
            <person name="Van Vliet A.H.M."/>
            <person name="Stringer S.C."/>
            <person name="Carter A.T."/>
            <person name="Peck M.W."/>
        </authorList>
    </citation>
    <scope>NUCLEOTIDE SEQUENCE [LARGE SCALE GENOMIC DNA]</scope>
    <source>
        <strain evidence="3 5">IFR 18/037</strain>
    </source>
</reference>
<evidence type="ECO:0000313" key="4">
    <source>
        <dbReference type="Proteomes" id="UP000238070"/>
    </source>
</evidence>